<protein>
    <submittedName>
        <fullName evidence="4">Uncharacterized protein</fullName>
    </submittedName>
</protein>
<organism evidence="4 5">
    <name type="scientific">Zizania palustris</name>
    <name type="common">Northern wild rice</name>
    <dbReference type="NCBI Taxonomy" id="103762"/>
    <lineage>
        <taxon>Eukaryota</taxon>
        <taxon>Viridiplantae</taxon>
        <taxon>Streptophyta</taxon>
        <taxon>Embryophyta</taxon>
        <taxon>Tracheophyta</taxon>
        <taxon>Spermatophyta</taxon>
        <taxon>Magnoliopsida</taxon>
        <taxon>Liliopsida</taxon>
        <taxon>Poales</taxon>
        <taxon>Poaceae</taxon>
        <taxon>BOP clade</taxon>
        <taxon>Oryzoideae</taxon>
        <taxon>Oryzeae</taxon>
        <taxon>Zizaniinae</taxon>
        <taxon>Zizania</taxon>
    </lineage>
</organism>
<reference evidence="4" key="2">
    <citation type="submission" date="2021-02" db="EMBL/GenBank/DDBJ databases">
        <authorList>
            <person name="Kimball J.A."/>
            <person name="Haas M.W."/>
            <person name="Macchietto M."/>
            <person name="Kono T."/>
            <person name="Duquette J."/>
            <person name="Shao M."/>
        </authorList>
    </citation>
    <scope>NUCLEOTIDE SEQUENCE</scope>
    <source>
        <tissue evidence="4">Fresh leaf tissue</tissue>
    </source>
</reference>
<dbReference type="EMBL" id="JAAALK010000079">
    <property type="protein sequence ID" value="KAG8100256.1"/>
    <property type="molecule type" value="Genomic_DNA"/>
</dbReference>
<keyword evidence="3" id="KW-0812">Transmembrane</keyword>
<keyword evidence="3" id="KW-0472">Membrane</keyword>
<dbReference type="GO" id="GO:0022857">
    <property type="term" value="F:transmembrane transporter activity"/>
    <property type="evidence" value="ECO:0007669"/>
    <property type="project" value="TreeGrafter"/>
</dbReference>
<dbReference type="PANTHER" id="PTHR48085:SF8">
    <property type="entry name" value="CADMIUM_ZINC-TRANSPORTING ATPASE HMA3"/>
    <property type="match status" value="1"/>
</dbReference>
<dbReference type="AlphaFoldDB" id="A0A8J6C205"/>
<evidence type="ECO:0000256" key="1">
    <source>
        <dbReference type="ARBA" id="ARBA00006024"/>
    </source>
</evidence>
<dbReference type="InterPro" id="IPR051014">
    <property type="entry name" value="Cation_Transport_ATPase_IB"/>
</dbReference>
<dbReference type="Pfam" id="PF00702">
    <property type="entry name" value="Hydrolase"/>
    <property type="match status" value="1"/>
</dbReference>
<dbReference type="NCBIfam" id="TIGR01494">
    <property type="entry name" value="ATPase_P-type"/>
    <property type="match status" value="1"/>
</dbReference>
<feature type="transmembrane region" description="Helical" evidence="3">
    <location>
        <begin position="297"/>
        <end position="318"/>
    </location>
</feature>
<dbReference type="PANTHER" id="PTHR48085">
    <property type="entry name" value="CADMIUM/ZINC-TRANSPORTING ATPASE HMA2-RELATED"/>
    <property type="match status" value="1"/>
</dbReference>
<dbReference type="Proteomes" id="UP000729402">
    <property type="component" value="Unassembled WGS sequence"/>
</dbReference>
<feature type="region of interest" description="Disordered" evidence="2">
    <location>
        <begin position="59"/>
        <end position="92"/>
    </location>
</feature>
<dbReference type="GO" id="GO:0016887">
    <property type="term" value="F:ATP hydrolysis activity"/>
    <property type="evidence" value="ECO:0007669"/>
    <property type="project" value="InterPro"/>
</dbReference>
<sequence length="497" mass="52490">MRKVLHASCGCSCSRSGPAPGVVVQSRRAAAMVEAGPGTAGERVPVRAGAVDSGGHLLRHAARGEDGSTHQGRRRSRVLGRDQGSGIRQDRHDHQWEVQHPRFPSGWGSLKSTILFTGFRALKANQATLWQLRALVEYAQCKSIEPKPENVADFCIHPGEGIYGEIHGKHIYIGNRRALTRASSPTHQTVQETSGNMEGVSIGYVICDGELAGVFMLSDECRTGAGEAIRELGSLGIKSVMLTGDSTAAAKHAQDQLGGALEELQSELLPEDKVRLVDGLESIFGPTMMVGDGMNDAAALAAAVVGVSMGISGSAAAMEISHATLMSSDILRIPEAIRLGRRARRTIAVNVAFSVSVKAGVLVLAATWRPLLWAAVLADVGTSLLVVLNSMMLLREKWRGGNREDACRATARSLAMRSQLADTGAPESSADATARSPAVAAAAAASREQKTKVCHCCPKPSSSPDHSVVIVIPASGEHNEERPAVVAKAQGKPLLRI</sequence>
<evidence type="ECO:0000313" key="5">
    <source>
        <dbReference type="Proteomes" id="UP000729402"/>
    </source>
</evidence>
<evidence type="ECO:0000256" key="3">
    <source>
        <dbReference type="SAM" id="Phobius"/>
    </source>
</evidence>
<accession>A0A8J6C205</accession>
<evidence type="ECO:0000256" key="2">
    <source>
        <dbReference type="SAM" id="MobiDB-lite"/>
    </source>
</evidence>
<dbReference type="InterPro" id="IPR001757">
    <property type="entry name" value="P_typ_ATPase"/>
</dbReference>
<name>A0A8J6C205_ZIZPA</name>
<keyword evidence="3" id="KW-1133">Transmembrane helix</keyword>
<reference evidence="4" key="1">
    <citation type="journal article" date="2021" name="bioRxiv">
        <title>Whole Genome Assembly and Annotation of Northern Wild Rice, Zizania palustris L., Supports a Whole Genome Duplication in the Zizania Genus.</title>
        <authorList>
            <person name="Haas M."/>
            <person name="Kono T."/>
            <person name="Macchietto M."/>
            <person name="Millas R."/>
            <person name="McGilp L."/>
            <person name="Shao M."/>
            <person name="Duquette J."/>
            <person name="Hirsch C.N."/>
            <person name="Kimball J."/>
        </authorList>
    </citation>
    <scope>NUCLEOTIDE SEQUENCE</scope>
    <source>
        <tissue evidence="4">Fresh leaf tissue</tissue>
    </source>
</reference>
<proteinExistence type="inferred from homology"/>
<evidence type="ECO:0000313" key="4">
    <source>
        <dbReference type="EMBL" id="KAG8100256.1"/>
    </source>
</evidence>
<feature type="transmembrane region" description="Helical" evidence="3">
    <location>
        <begin position="372"/>
        <end position="394"/>
    </location>
</feature>
<comment type="caution">
    <text evidence="4">The sequence shown here is derived from an EMBL/GenBank/DDBJ whole genome shotgun (WGS) entry which is preliminary data.</text>
</comment>
<dbReference type="GO" id="GO:0005524">
    <property type="term" value="F:ATP binding"/>
    <property type="evidence" value="ECO:0007669"/>
    <property type="project" value="InterPro"/>
</dbReference>
<comment type="similarity">
    <text evidence="1">Belongs to the cation transport ATPase (P-type) (TC 3.A.3) family. Type IB subfamily.</text>
</comment>
<dbReference type="PROSITE" id="PS01229">
    <property type="entry name" value="COF_2"/>
    <property type="match status" value="1"/>
</dbReference>
<feature type="transmembrane region" description="Helical" evidence="3">
    <location>
        <begin position="347"/>
        <end position="366"/>
    </location>
</feature>
<dbReference type="FunFam" id="3.40.1110.10:FF:000043">
    <property type="entry name" value="Putative cadmium/zinc-transporting ATPase 3"/>
    <property type="match status" value="1"/>
</dbReference>
<gene>
    <name evidence="4" type="ORF">GUJ93_ZPchr0013g37805</name>
</gene>
<dbReference type="GO" id="GO:0016020">
    <property type="term" value="C:membrane"/>
    <property type="evidence" value="ECO:0007669"/>
    <property type="project" value="InterPro"/>
</dbReference>
<dbReference type="OrthoDB" id="432719at2759"/>
<keyword evidence="5" id="KW-1185">Reference proteome</keyword>